<dbReference type="Proteomes" id="UP000011566">
    <property type="component" value="Unassembled WGS sequence"/>
</dbReference>
<gene>
    <name evidence="2" type="ORF">C447_09902</name>
</gene>
<evidence type="ECO:0000313" key="3">
    <source>
        <dbReference type="Proteomes" id="UP000011566"/>
    </source>
</evidence>
<keyword evidence="3" id="KW-1185">Reference proteome</keyword>
<comment type="caution">
    <text evidence="2">The sequence shown here is derived from an EMBL/GenBank/DDBJ whole genome shotgun (WGS) entry which is preliminary data.</text>
</comment>
<sequence length="60" mass="6647">MKQKQFDRLVQLVIALVVLVGLGWLVARGDIAGESALTFVGIILAAFGFEAGRRVQYRRE</sequence>
<keyword evidence="1" id="KW-0472">Membrane</keyword>
<protein>
    <submittedName>
        <fullName evidence="2">Uncharacterized protein</fullName>
    </submittedName>
</protein>
<proteinExistence type="predicted"/>
<feature type="transmembrane region" description="Helical" evidence="1">
    <location>
        <begin position="33"/>
        <end position="52"/>
    </location>
</feature>
<keyword evidence="1" id="KW-1133">Transmembrane helix</keyword>
<dbReference type="AlphaFoldDB" id="M0M1J0"/>
<evidence type="ECO:0000313" key="2">
    <source>
        <dbReference type="EMBL" id="EMA38459.1"/>
    </source>
</evidence>
<dbReference type="RefSeq" id="WP_007693380.1">
    <property type="nucleotide sequence ID" value="NZ_AJRK01000061.1"/>
</dbReference>
<keyword evidence="1" id="KW-0812">Transmembrane</keyword>
<evidence type="ECO:0000256" key="1">
    <source>
        <dbReference type="SAM" id="Phobius"/>
    </source>
</evidence>
<name>M0M1J0_9EURY</name>
<organism evidence="2 3">
    <name type="scientific">Halococcus hamelinensis 100A6</name>
    <dbReference type="NCBI Taxonomy" id="1132509"/>
    <lineage>
        <taxon>Archaea</taxon>
        <taxon>Methanobacteriati</taxon>
        <taxon>Methanobacteriota</taxon>
        <taxon>Stenosarchaea group</taxon>
        <taxon>Halobacteria</taxon>
        <taxon>Halobacteriales</taxon>
        <taxon>Halococcaceae</taxon>
        <taxon>Halococcus</taxon>
    </lineage>
</organism>
<reference evidence="2 3" key="1">
    <citation type="journal article" date="2014" name="PLoS Genet.">
        <title>Phylogenetically driven sequencing of extremely halophilic archaea reveals strategies for static and dynamic osmo-response.</title>
        <authorList>
            <person name="Becker E.A."/>
            <person name="Seitzer P.M."/>
            <person name="Tritt A."/>
            <person name="Larsen D."/>
            <person name="Krusor M."/>
            <person name="Yao A.I."/>
            <person name="Wu D."/>
            <person name="Madern D."/>
            <person name="Eisen J.A."/>
            <person name="Darling A.E."/>
            <person name="Facciotti M.T."/>
        </authorList>
    </citation>
    <scope>NUCLEOTIDE SEQUENCE [LARGE SCALE GENOMIC DNA]</scope>
    <source>
        <strain evidence="2 3">100A6</strain>
    </source>
</reference>
<dbReference type="EMBL" id="AOMB01000030">
    <property type="protein sequence ID" value="EMA38459.1"/>
    <property type="molecule type" value="Genomic_DNA"/>
</dbReference>
<accession>M0M1J0</accession>
<feature type="transmembrane region" description="Helical" evidence="1">
    <location>
        <begin position="9"/>
        <end position="27"/>
    </location>
</feature>